<dbReference type="GeneID" id="78527931"/>
<dbReference type="Pfam" id="PF00534">
    <property type="entry name" value="Glycos_transf_1"/>
    <property type="match status" value="1"/>
</dbReference>
<dbReference type="RefSeq" id="WP_007404781.1">
    <property type="nucleotide sequence ID" value="NZ_BBJS01000036.1"/>
</dbReference>
<evidence type="ECO:0000259" key="2">
    <source>
        <dbReference type="Pfam" id="PF00534"/>
    </source>
</evidence>
<evidence type="ECO:0000313" key="3">
    <source>
        <dbReference type="EMBL" id="GAN14342.1"/>
    </source>
</evidence>
<reference evidence="3 4" key="1">
    <citation type="submission" date="2014-08" db="EMBL/GenBank/DDBJ databases">
        <title>Whole genome shotgun sequence of Sphingomonas paucimobilis NBRC 13935.</title>
        <authorList>
            <person name="Hosoyama A."/>
            <person name="Hashimoto M."/>
            <person name="Hosoyama Y."/>
            <person name="Noguchi M."/>
            <person name="Uohara A."/>
            <person name="Ohji S."/>
            <person name="Katano-Makiyama Y."/>
            <person name="Ichikawa N."/>
            <person name="Kimura A."/>
            <person name="Yamazoe A."/>
            <person name="Fujita N."/>
        </authorList>
    </citation>
    <scope>NUCLEOTIDE SEQUENCE [LARGE SCALE GENOMIC DNA]</scope>
    <source>
        <strain evidence="3 4">NBRC 13935</strain>
    </source>
</reference>
<feature type="domain" description="Glycosyl transferase family 1" evidence="2">
    <location>
        <begin position="215"/>
        <end position="322"/>
    </location>
</feature>
<dbReference type="AlphaFoldDB" id="A0A0C9NDH5"/>
<dbReference type="CDD" id="cd03809">
    <property type="entry name" value="GT4_MtfB-like"/>
    <property type="match status" value="1"/>
</dbReference>
<keyword evidence="4" id="KW-1185">Reference proteome</keyword>
<name>A0A0C9NDH5_SPHPI</name>
<proteinExistence type="predicted"/>
<dbReference type="Gene3D" id="3.40.50.2000">
    <property type="entry name" value="Glycogen Phosphorylase B"/>
    <property type="match status" value="2"/>
</dbReference>
<dbReference type="GO" id="GO:0016757">
    <property type="term" value="F:glycosyltransferase activity"/>
    <property type="evidence" value="ECO:0007669"/>
    <property type="project" value="InterPro"/>
</dbReference>
<evidence type="ECO:0000313" key="4">
    <source>
        <dbReference type="Proteomes" id="UP000032025"/>
    </source>
</evidence>
<comment type="caution">
    <text evidence="3">The sequence shown here is derived from an EMBL/GenBank/DDBJ whole genome shotgun (WGS) entry which is preliminary data.</text>
</comment>
<dbReference type="EMBL" id="BBJS01000036">
    <property type="protein sequence ID" value="GAN14342.1"/>
    <property type="molecule type" value="Genomic_DNA"/>
</dbReference>
<dbReference type="PANTHER" id="PTHR46401:SF2">
    <property type="entry name" value="GLYCOSYLTRANSFERASE WBBK-RELATED"/>
    <property type="match status" value="1"/>
</dbReference>
<sequence length="379" mass="40404">MALQSLPRDALFRNGTRSDRPCLFFNGKFYSGKTNGVHRVADRLLRELDALAVAGAAPAGWDMRLLLPRRANWAPRFAAITPMPQRYGASQFWEQMILPVAARRGALASFANLAPGWHGRKVTMVHDAQFLLSPESYSPKLRWGYRLLVPWGARSSRVVLTVSDYARDSLATFGIASPAQTQVLHNGADHILDVPADRSVLDRHGLAPGSYGLIFGSTSAYKNVAAVFTAFADPRLAAMPLVVVGPSRAVLEAAGLRPPPGVVFVGGVDDSGLRALYEGAHCLLYPSRTEGFGLPPVEAMLCGCPVVAAPAGAIPEVCRDAVVYAGMDDIGEWIGGVLVLGNREVRAAKVAAGRARAGHFTWAAAGVRLAGILSEVLTS</sequence>
<protein>
    <submittedName>
        <fullName evidence="3">DNA, contig: SP636</fullName>
    </submittedName>
</protein>
<dbReference type="InterPro" id="IPR001296">
    <property type="entry name" value="Glyco_trans_1"/>
</dbReference>
<keyword evidence="1" id="KW-0808">Transferase</keyword>
<evidence type="ECO:0000256" key="1">
    <source>
        <dbReference type="ARBA" id="ARBA00022679"/>
    </source>
</evidence>
<gene>
    <name evidence="3" type="ORF">SP6_36_00610</name>
</gene>
<dbReference type="Proteomes" id="UP000032025">
    <property type="component" value="Unassembled WGS sequence"/>
</dbReference>
<accession>A0A0C9NDH5</accession>
<dbReference type="PANTHER" id="PTHR46401">
    <property type="entry name" value="GLYCOSYLTRANSFERASE WBBK-RELATED"/>
    <property type="match status" value="1"/>
</dbReference>
<organism evidence="3 4">
    <name type="scientific">Sphingomonas paucimobilis NBRC 13935</name>
    <dbReference type="NCBI Taxonomy" id="1219050"/>
    <lineage>
        <taxon>Bacteria</taxon>
        <taxon>Pseudomonadati</taxon>
        <taxon>Pseudomonadota</taxon>
        <taxon>Alphaproteobacteria</taxon>
        <taxon>Sphingomonadales</taxon>
        <taxon>Sphingomonadaceae</taxon>
        <taxon>Sphingomonas</taxon>
    </lineage>
</organism>
<dbReference type="GO" id="GO:0009103">
    <property type="term" value="P:lipopolysaccharide biosynthetic process"/>
    <property type="evidence" value="ECO:0007669"/>
    <property type="project" value="TreeGrafter"/>
</dbReference>
<dbReference type="SUPFAM" id="SSF53756">
    <property type="entry name" value="UDP-Glycosyltransferase/glycogen phosphorylase"/>
    <property type="match status" value="1"/>
</dbReference>